<protein>
    <recommendedName>
        <fullName evidence="3">Carboxypeptidase regulatory-like domain-containing protein</fullName>
    </recommendedName>
</protein>
<proteinExistence type="predicted"/>
<gene>
    <name evidence="1" type="ORF">I6G47_09555</name>
</gene>
<evidence type="ECO:0000313" key="2">
    <source>
        <dbReference type="Proteomes" id="UP000595064"/>
    </source>
</evidence>
<name>A0A7T3DFU2_9BURK</name>
<evidence type="ECO:0008006" key="3">
    <source>
        <dbReference type="Google" id="ProtNLM"/>
    </source>
</evidence>
<dbReference type="Proteomes" id="UP000595064">
    <property type="component" value="Chromosome"/>
</dbReference>
<reference evidence="1 2" key="1">
    <citation type="submission" date="2020-12" db="EMBL/GenBank/DDBJ databases">
        <title>FDA dAtabase for Regulatory Grade micrObial Sequences (FDA-ARGOS): Supporting development and validation of Infectious Disease Dx tests.</title>
        <authorList>
            <person name="Sproer C."/>
            <person name="Gronow S."/>
            <person name="Severitt S."/>
            <person name="Schroder I."/>
            <person name="Tallon L."/>
            <person name="Sadzewicz L."/>
            <person name="Zhao X."/>
            <person name="Boylan J."/>
            <person name="Ott S."/>
            <person name="Bowen H."/>
            <person name="Vavikolanu K."/>
            <person name="Mehta A."/>
            <person name="Aluvathingal J."/>
            <person name="Nadendla S."/>
            <person name="Lowell S."/>
            <person name="Myers T."/>
            <person name="Yan Y."/>
            <person name="Sichtig H."/>
        </authorList>
    </citation>
    <scope>NUCLEOTIDE SEQUENCE [LARGE SCALE GENOMIC DNA]</scope>
    <source>
        <strain evidence="1 2">FDAARGOS_890</strain>
    </source>
</reference>
<sequence>MAELSYPTSLLLPTAVVGVGGREIYQGAYVVQRPGASQLDYVLGGNGLGRVRGRTVEQEDKNSPKVPVSRRVRLYRDRDGLLIREAWSNAQGDYEFARIDSTTAYTVLSYDHEGDFRAVVADRVTPEAMP</sequence>
<evidence type="ECO:0000313" key="1">
    <source>
        <dbReference type="EMBL" id="QPS83287.1"/>
    </source>
</evidence>
<dbReference type="AlphaFoldDB" id="A0A7T3DFU2"/>
<dbReference type="EMBL" id="CP065748">
    <property type="protein sequence ID" value="QPS83287.1"/>
    <property type="molecule type" value="Genomic_DNA"/>
</dbReference>
<organism evidence="1 2">
    <name type="scientific">Delftia lacustris</name>
    <dbReference type="NCBI Taxonomy" id="558537"/>
    <lineage>
        <taxon>Bacteria</taxon>
        <taxon>Pseudomonadati</taxon>
        <taxon>Pseudomonadota</taxon>
        <taxon>Betaproteobacteria</taxon>
        <taxon>Burkholderiales</taxon>
        <taxon>Comamonadaceae</taxon>
        <taxon>Delftia</taxon>
    </lineage>
</organism>
<dbReference type="KEGG" id="dla:I6G47_09555"/>
<keyword evidence="2" id="KW-1185">Reference proteome</keyword>
<accession>A0A7T3DFU2</accession>